<accession>A0A8J5M591</accession>
<gene>
    <name evidence="3" type="ORF">JG688_00007424</name>
</gene>
<proteinExistence type="predicted"/>
<protein>
    <recommendedName>
        <fullName evidence="2">C2 tensin-type domain-containing protein</fullName>
    </recommendedName>
</protein>
<dbReference type="SMART" id="SM01326">
    <property type="entry name" value="PTEN_C2"/>
    <property type="match status" value="1"/>
</dbReference>
<reference evidence="3" key="1">
    <citation type="submission" date="2021-01" db="EMBL/GenBank/DDBJ databases">
        <title>Phytophthora aleatoria, a newly-described species from Pinus radiata is distinct from Phytophthora cactorum isolates based on comparative genomics.</title>
        <authorList>
            <person name="Mcdougal R."/>
            <person name="Panda P."/>
            <person name="Williams N."/>
            <person name="Studholme D.J."/>
        </authorList>
    </citation>
    <scope>NUCLEOTIDE SEQUENCE</scope>
    <source>
        <strain evidence="3">NZFS 4037</strain>
    </source>
</reference>
<dbReference type="AlphaFoldDB" id="A0A8J5M591"/>
<keyword evidence="4" id="KW-1185">Reference proteome</keyword>
<evidence type="ECO:0000256" key="1">
    <source>
        <dbReference type="SAM" id="MobiDB-lite"/>
    </source>
</evidence>
<dbReference type="InterPro" id="IPR014020">
    <property type="entry name" value="Tensin_C2-dom"/>
</dbReference>
<feature type="non-terminal residue" evidence="3">
    <location>
        <position position="947"/>
    </location>
</feature>
<name>A0A8J5M591_9STRA</name>
<dbReference type="Proteomes" id="UP000709295">
    <property type="component" value="Unassembled WGS sequence"/>
</dbReference>
<evidence type="ECO:0000313" key="4">
    <source>
        <dbReference type="Proteomes" id="UP000709295"/>
    </source>
</evidence>
<evidence type="ECO:0000259" key="2">
    <source>
        <dbReference type="PROSITE" id="PS51182"/>
    </source>
</evidence>
<dbReference type="PROSITE" id="PS51182">
    <property type="entry name" value="C2_TENSIN"/>
    <property type="match status" value="1"/>
</dbReference>
<comment type="caution">
    <text evidence="3">The sequence shown here is derived from an EMBL/GenBank/DDBJ whole genome shotgun (WGS) entry which is preliminary data.</text>
</comment>
<feature type="region of interest" description="Disordered" evidence="1">
    <location>
        <begin position="828"/>
        <end position="849"/>
    </location>
</feature>
<sequence>LPSSSSSTSPRFPIFQTVRIIQGNSQIVYFYQMRNLFEIVQISRELSTKTENSSTTSNCSIPFYPSLFKASQGVYVLGLALLYRTTFQLMASEQQFPESLAWVERGSVLIRRMNSERIAEDPRVRRFLLKLSLPPSPTEVTAMEAIAEENASGDNEEKMPVPPPPPSLLLDAQESFEAIEAAKDANDVKQESENSASNTYRVLLWTYRLQASLQSAVQYALFAKTSEDGCFIQIAPRVYCVAPPHITTFSRLFGAYSSARNWNAAVKVLEQLDSQMSKRFEDGACVFDCGLFDGVKRMHHKPLVFDEFCDGRIASISYCRGPIPSMHSGFVVTSTVAAWLDLKPSNVAILLAPNNDQMSVFATCCTLYCTDASSFPENFGNELLSAYLHHIKLAETWPAKLQRTFSGNDPKNAAYTGGLPRPQARFIADFGKLLEMRDRKLMECADSPALEEKKQKLTGIAVTPATRPIYIRQIDLLSGPDCADDAASSSPATLSPLADICRPYFVIQNEKGVLFSSMVNGVRDVDLHTGMHIFRVGRQFKDCSDVMLKMYHLPFGRQGELIFECRLHASILLELQVVEGEAGLKEDDKGVVTLSLDKGDFDCISSTFSLPKQFTVRVLYSHDSSAFPAMESPLPIRQMDEITSGSASSVAAIGNAAHASSFTEQQRRNSSAKAMRYDGPSAVTFLLGQPDIRTPFGDLTLEKIDVIRKAHRNRVDIYLLFHVDAGHGQTKVLPLRHLFRFALPDAIREKVIMMGASEASLDENVPSSFDMGAGIMPFDEEYARWLQHLYETDLDTPGNNYDDELVRGIPVTDVQPSLDYRIVSIETEVNEPPPPARDQQGRRPHNTKCRGASASLINQLPTYTFSTAKEHNDQGNPEYVCLFDLPLQLRSWRGDQVVAVLPLVSFRVCRLVAVPEQGLPSLPIQRRPNTAVEAQVVTSLWEKSETK</sequence>
<organism evidence="3 4">
    <name type="scientific">Phytophthora aleatoria</name>
    <dbReference type="NCBI Taxonomy" id="2496075"/>
    <lineage>
        <taxon>Eukaryota</taxon>
        <taxon>Sar</taxon>
        <taxon>Stramenopiles</taxon>
        <taxon>Oomycota</taxon>
        <taxon>Peronosporomycetes</taxon>
        <taxon>Peronosporales</taxon>
        <taxon>Peronosporaceae</taxon>
        <taxon>Phytophthora</taxon>
    </lineage>
</organism>
<feature type="domain" description="C2 tensin-type" evidence="2">
    <location>
        <begin position="466"/>
        <end position="623"/>
    </location>
</feature>
<evidence type="ECO:0000313" key="3">
    <source>
        <dbReference type="EMBL" id="KAG6965001.1"/>
    </source>
</evidence>
<dbReference type="EMBL" id="JAENGY010000355">
    <property type="protein sequence ID" value="KAG6965001.1"/>
    <property type="molecule type" value="Genomic_DNA"/>
</dbReference>